<evidence type="ECO:0000259" key="3">
    <source>
        <dbReference type="Pfam" id="PF18721"/>
    </source>
</evidence>
<name>A0A4S8KUB8_DENBC</name>
<keyword evidence="1" id="KW-0812">Transmembrane</keyword>
<dbReference type="AlphaFoldDB" id="A0A4S8KUB8"/>
<gene>
    <name evidence="4" type="ORF">K435DRAFT_698740</name>
</gene>
<accession>A0A4S8KUB8</accession>
<evidence type="ECO:0000256" key="1">
    <source>
        <dbReference type="SAM" id="Phobius"/>
    </source>
</evidence>
<dbReference type="Proteomes" id="UP000297245">
    <property type="component" value="Unassembled WGS sequence"/>
</dbReference>
<dbReference type="InterPro" id="IPR040898">
    <property type="entry name" value="CxC6"/>
</dbReference>
<sequence>MPPPSLRDLVRFLNIFLPASLTLQHGLLIVATLFSLYPLYRLHNNQRQERGQRQQTAWFKALAQLISESLQPHDEFEYWPPAVVGEPEKYASDILQDIGAIYDAIGVGEGLTDPSSVLPKPWPLLCTARLCCLFCTQNGEQLHTLRRREKLQKVWLLKADYQWTQAHLVVAHCVACKADFYPDKIVYKDPTNTRIQMLEFDSKYIRISKHGIWVHRNLAIAQERSIVRFRAGWSNFALYLNEIIDSKTRKITSRQSQRLFLEHFARRLLCAHGKEASDFLCAPNPNSQDFAKHLRSILGENGGVVPGAMIHGCTECTHSKRYLSDLVGEGAQLDNQAGVLADIPPVENNDELVRTTNEPQNHTIPAALQNLPRQMETPVDGTPRGYVRMAVMDGKSVGHRKCALDSCKMPLVNYKNGRFCLDHLQLEDICGIIPCGRPVHEPGAATCDLEAHINWHKTYQNRFHRLSFPGVQRVMRRQQMASNSGNNVPIRRVQLPSLPGAEEDPVVHTFRAKSIYCLQTVQWACGTPIGWGKCYNSESSPQVLAILNKIWSDFPTLRPSFLAYDDACDLLRHIATQDSNSPWLRSTKFVVDAWHYIGHKATDVLCRIWCNPTPTNGSQPDLIRVVTDDNGHTHLTRAFNTETAEQLNSWISPYESQLRQMTDVNFDVFIHALMMLYTEIVEERILKEGNQLTDNFWEEVL</sequence>
<evidence type="ECO:0008006" key="6">
    <source>
        <dbReference type="Google" id="ProtNLM"/>
    </source>
</evidence>
<feature type="transmembrane region" description="Helical" evidence="1">
    <location>
        <begin position="12"/>
        <end position="40"/>
    </location>
</feature>
<evidence type="ECO:0000313" key="5">
    <source>
        <dbReference type="Proteomes" id="UP000297245"/>
    </source>
</evidence>
<keyword evidence="1" id="KW-1133">Transmembrane helix</keyword>
<dbReference type="OrthoDB" id="2527272at2759"/>
<organism evidence="4 5">
    <name type="scientific">Dendrothele bispora (strain CBS 962.96)</name>
    <dbReference type="NCBI Taxonomy" id="1314807"/>
    <lineage>
        <taxon>Eukaryota</taxon>
        <taxon>Fungi</taxon>
        <taxon>Dikarya</taxon>
        <taxon>Basidiomycota</taxon>
        <taxon>Agaricomycotina</taxon>
        <taxon>Agaricomycetes</taxon>
        <taxon>Agaricomycetidae</taxon>
        <taxon>Agaricales</taxon>
        <taxon>Agaricales incertae sedis</taxon>
        <taxon>Dendrothele</taxon>
    </lineage>
</organism>
<reference evidence="4 5" key="1">
    <citation type="journal article" date="2019" name="Nat. Ecol. Evol.">
        <title>Megaphylogeny resolves global patterns of mushroom evolution.</title>
        <authorList>
            <person name="Varga T."/>
            <person name="Krizsan K."/>
            <person name="Foldi C."/>
            <person name="Dima B."/>
            <person name="Sanchez-Garcia M."/>
            <person name="Sanchez-Ramirez S."/>
            <person name="Szollosi G.J."/>
            <person name="Szarkandi J.G."/>
            <person name="Papp V."/>
            <person name="Albert L."/>
            <person name="Andreopoulos W."/>
            <person name="Angelini C."/>
            <person name="Antonin V."/>
            <person name="Barry K.W."/>
            <person name="Bougher N.L."/>
            <person name="Buchanan P."/>
            <person name="Buyck B."/>
            <person name="Bense V."/>
            <person name="Catcheside P."/>
            <person name="Chovatia M."/>
            <person name="Cooper J."/>
            <person name="Damon W."/>
            <person name="Desjardin D."/>
            <person name="Finy P."/>
            <person name="Geml J."/>
            <person name="Haridas S."/>
            <person name="Hughes K."/>
            <person name="Justo A."/>
            <person name="Karasinski D."/>
            <person name="Kautmanova I."/>
            <person name="Kiss B."/>
            <person name="Kocsube S."/>
            <person name="Kotiranta H."/>
            <person name="LaButti K.M."/>
            <person name="Lechner B.E."/>
            <person name="Liimatainen K."/>
            <person name="Lipzen A."/>
            <person name="Lukacs Z."/>
            <person name="Mihaltcheva S."/>
            <person name="Morgado L.N."/>
            <person name="Niskanen T."/>
            <person name="Noordeloos M.E."/>
            <person name="Ohm R.A."/>
            <person name="Ortiz-Santana B."/>
            <person name="Ovrebo C."/>
            <person name="Racz N."/>
            <person name="Riley R."/>
            <person name="Savchenko A."/>
            <person name="Shiryaev A."/>
            <person name="Soop K."/>
            <person name="Spirin V."/>
            <person name="Szebenyi C."/>
            <person name="Tomsovsky M."/>
            <person name="Tulloss R.E."/>
            <person name="Uehling J."/>
            <person name="Grigoriev I.V."/>
            <person name="Vagvolgyi C."/>
            <person name="Papp T."/>
            <person name="Martin F.M."/>
            <person name="Miettinen O."/>
            <person name="Hibbett D.S."/>
            <person name="Nagy L.G."/>
        </authorList>
    </citation>
    <scope>NUCLEOTIDE SEQUENCE [LARGE SCALE GENOMIC DNA]</scope>
    <source>
        <strain evidence="4 5">CBS 962.96</strain>
    </source>
</reference>
<evidence type="ECO:0000259" key="2">
    <source>
        <dbReference type="Pfam" id="PF18718"/>
    </source>
</evidence>
<evidence type="ECO:0000313" key="4">
    <source>
        <dbReference type="EMBL" id="THU79058.1"/>
    </source>
</evidence>
<feature type="domain" description="CxC5 like cysteine cluster associated with KDZ" evidence="2">
    <location>
        <begin position="124"/>
        <end position="242"/>
    </location>
</feature>
<dbReference type="Pfam" id="PF18721">
    <property type="entry name" value="CxC6"/>
    <property type="match status" value="1"/>
</dbReference>
<dbReference type="Pfam" id="PF18718">
    <property type="entry name" value="CxC5"/>
    <property type="match status" value="1"/>
</dbReference>
<keyword evidence="5" id="KW-1185">Reference proteome</keyword>
<keyword evidence="1" id="KW-0472">Membrane</keyword>
<protein>
    <recommendedName>
        <fullName evidence="6">CxC5 like cysteine cluster associated with KDZ domain-containing protein</fullName>
    </recommendedName>
</protein>
<proteinExistence type="predicted"/>
<dbReference type="InterPro" id="IPR041539">
    <property type="entry name" value="CxC5"/>
</dbReference>
<feature type="domain" description="CxC6 like cysteine cluster associated with KDZ" evidence="3">
    <location>
        <begin position="391"/>
        <end position="457"/>
    </location>
</feature>
<dbReference type="EMBL" id="ML180086">
    <property type="protein sequence ID" value="THU79058.1"/>
    <property type="molecule type" value="Genomic_DNA"/>
</dbReference>